<dbReference type="GO" id="GO:0009002">
    <property type="term" value="F:serine-type D-Ala-D-Ala carboxypeptidase activity"/>
    <property type="evidence" value="ECO:0007669"/>
    <property type="project" value="UniProtKB-EC"/>
</dbReference>
<dbReference type="Proteomes" id="UP000198618">
    <property type="component" value="Unassembled WGS sequence"/>
</dbReference>
<dbReference type="GO" id="GO:0030288">
    <property type="term" value="C:outer membrane-bounded periplasmic space"/>
    <property type="evidence" value="ECO:0007669"/>
    <property type="project" value="TreeGrafter"/>
</dbReference>
<evidence type="ECO:0000256" key="2">
    <source>
        <dbReference type="ARBA" id="ARBA00007739"/>
    </source>
</evidence>
<evidence type="ECO:0000256" key="8">
    <source>
        <dbReference type="ARBA" id="ARBA00022692"/>
    </source>
</evidence>
<dbReference type="RefSeq" id="WP_090866398.1">
    <property type="nucleotide sequence ID" value="NZ_FOHE01000001.1"/>
</dbReference>
<keyword evidence="13 18" id="KW-0472">Membrane</keyword>
<dbReference type="InterPro" id="IPR036950">
    <property type="entry name" value="PBP_transglycosylase"/>
</dbReference>
<protein>
    <submittedName>
        <fullName evidence="21">Penicillin-binding protein 2A</fullName>
    </submittedName>
</protein>
<accession>A0A1H9YM12</accession>
<dbReference type="GO" id="GO:0008658">
    <property type="term" value="F:penicillin binding"/>
    <property type="evidence" value="ECO:0007669"/>
    <property type="project" value="InterPro"/>
</dbReference>
<name>A0A1H9YM12_9BACI</name>
<evidence type="ECO:0000256" key="4">
    <source>
        <dbReference type="ARBA" id="ARBA00022645"/>
    </source>
</evidence>
<keyword evidence="12 18" id="KW-1133">Transmembrane helix</keyword>
<evidence type="ECO:0000256" key="15">
    <source>
        <dbReference type="ARBA" id="ARBA00023316"/>
    </source>
</evidence>
<evidence type="ECO:0000256" key="7">
    <source>
        <dbReference type="ARBA" id="ARBA00022679"/>
    </source>
</evidence>
<dbReference type="InterPro" id="IPR001264">
    <property type="entry name" value="Glyco_trans_51"/>
</dbReference>
<proteinExistence type="inferred from homology"/>
<keyword evidence="6" id="KW-0328">Glycosyltransferase</keyword>
<evidence type="ECO:0000256" key="13">
    <source>
        <dbReference type="ARBA" id="ARBA00023136"/>
    </source>
</evidence>
<evidence type="ECO:0000256" key="16">
    <source>
        <dbReference type="ARBA" id="ARBA00034000"/>
    </source>
</evidence>
<dbReference type="NCBIfam" id="TIGR02074">
    <property type="entry name" value="PBP_1a_fam"/>
    <property type="match status" value="1"/>
</dbReference>
<evidence type="ECO:0000256" key="9">
    <source>
        <dbReference type="ARBA" id="ARBA00022801"/>
    </source>
</evidence>
<keyword evidence="11" id="KW-0573">Peptidoglycan synthesis</keyword>
<evidence type="ECO:0000313" key="22">
    <source>
        <dbReference type="Proteomes" id="UP000198618"/>
    </source>
</evidence>
<organism evidence="21 22">
    <name type="scientific">Oceanobacillus limi</name>
    <dbReference type="NCBI Taxonomy" id="930131"/>
    <lineage>
        <taxon>Bacteria</taxon>
        <taxon>Bacillati</taxon>
        <taxon>Bacillota</taxon>
        <taxon>Bacilli</taxon>
        <taxon>Bacillales</taxon>
        <taxon>Bacillaceae</taxon>
        <taxon>Oceanobacillus</taxon>
    </lineage>
</organism>
<dbReference type="Pfam" id="PF00905">
    <property type="entry name" value="Transpeptidase"/>
    <property type="match status" value="1"/>
</dbReference>
<evidence type="ECO:0000256" key="12">
    <source>
        <dbReference type="ARBA" id="ARBA00022989"/>
    </source>
</evidence>
<keyword evidence="10" id="KW-0133">Cell shape</keyword>
<evidence type="ECO:0000256" key="10">
    <source>
        <dbReference type="ARBA" id="ARBA00022960"/>
    </source>
</evidence>
<dbReference type="Gene3D" id="1.10.3810.10">
    <property type="entry name" value="Biosynthetic peptidoglycan transglycosylase-like"/>
    <property type="match status" value="1"/>
</dbReference>
<dbReference type="Gene3D" id="3.40.710.10">
    <property type="entry name" value="DD-peptidase/beta-lactamase superfamily"/>
    <property type="match status" value="1"/>
</dbReference>
<dbReference type="Pfam" id="PF00912">
    <property type="entry name" value="Transgly"/>
    <property type="match status" value="1"/>
</dbReference>
<dbReference type="InterPro" id="IPR050396">
    <property type="entry name" value="Glycosyltr_51/Transpeptidase"/>
</dbReference>
<keyword evidence="22" id="KW-1185">Reference proteome</keyword>
<dbReference type="STRING" id="930131.SAMN05216389_101474"/>
<evidence type="ECO:0000256" key="18">
    <source>
        <dbReference type="SAM" id="Phobius"/>
    </source>
</evidence>
<keyword evidence="4" id="KW-0121">Carboxypeptidase</keyword>
<dbReference type="GO" id="GO:0008360">
    <property type="term" value="P:regulation of cell shape"/>
    <property type="evidence" value="ECO:0007669"/>
    <property type="project" value="UniProtKB-KW"/>
</dbReference>
<dbReference type="FunFam" id="1.10.3810.10:FF:000001">
    <property type="entry name" value="Penicillin-binding protein 1A"/>
    <property type="match status" value="1"/>
</dbReference>
<evidence type="ECO:0000256" key="11">
    <source>
        <dbReference type="ARBA" id="ARBA00022984"/>
    </source>
</evidence>
<evidence type="ECO:0000259" key="20">
    <source>
        <dbReference type="Pfam" id="PF00912"/>
    </source>
</evidence>
<gene>
    <name evidence="21" type="ORF">SAMN05216389_101474</name>
</gene>
<dbReference type="InterPro" id="IPR012338">
    <property type="entry name" value="Beta-lactam/transpept-like"/>
</dbReference>
<dbReference type="PANTHER" id="PTHR32282">
    <property type="entry name" value="BINDING PROTEIN TRANSPEPTIDASE, PUTATIVE-RELATED"/>
    <property type="match status" value="1"/>
</dbReference>
<comment type="similarity">
    <text evidence="2">In the N-terminal section; belongs to the glycosyltransferase 51 family.</text>
</comment>
<dbReference type="EMBL" id="FOHE01000001">
    <property type="protein sequence ID" value="SES70077.1"/>
    <property type="molecule type" value="Genomic_DNA"/>
</dbReference>
<keyword evidence="9" id="KW-0378">Hydrolase</keyword>
<feature type="domain" description="Glycosyl transferase family 51" evidence="20">
    <location>
        <begin position="63"/>
        <end position="237"/>
    </location>
</feature>
<evidence type="ECO:0000256" key="1">
    <source>
        <dbReference type="ARBA" id="ARBA00007090"/>
    </source>
</evidence>
<dbReference type="OrthoDB" id="9766909at2"/>
<dbReference type="AlphaFoldDB" id="A0A1H9YM12"/>
<evidence type="ECO:0000256" key="6">
    <source>
        <dbReference type="ARBA" id="ARBA00022676"/>
    </source>
</evidence>
<dbReference type="GO" id="GO:0008955">
    <property type="term" value="F:peptidoglycan glycosyltransferase activity"/>
    <property type="evidence" value="ECO:0007669"/>
    <property type="project" value="UniProtKB-EC"/>
</dbReference>
<evidence type="ECO:0000256" key="3">
    <source>
        <dbReference type="ARBA" id="ARBA00022475"/>
    </source>
</evidence>
<dbReference type="InterPro" id="IPR023346">
    <property type="entry name" value="Lysozyme-like_dom_sf"/>
</dbReference>
<feature type="transmembrane region" description="Helical" evidence="18">
    <location>
        <begin position="12"/>
        <end position="39"/>
    </location>
</feature>
<keyword evidence="15" id="KW-0961">Cell wall biogenesis/degradation</keyword>
<evidence type="ECO:0000256" key="17">
    <source>
        <dbReference type="ARBA" id="ARBA00049902"/>
    </source>
</evidence>
<dbReference type="InterPro" id="IPR001460">
    <property type="entry name" value="PCN-bd_Tpept"/>
</dbReference>
<dbReference type="GO" id="GO:0006508">
    <property type="term" value="P:proteolysis"/>
    <property type="evidence" value="ECO:0007669"/>
    <property type="project" value="UniProtKB-KW"/>
</dbReference>
<reference evidence="21 22" key="1">
    <citation type="submission" date="2016-10" db="EMBL/GenBank/DDBJ databases">
        <authorList>
            <person name="de Groot N.N."/>
        </authorList>
    </citation>
    <scope>NUCLEOTIDE SEQUENCE [LARGE SCALE GENOMIC DNA]</scope>
    <source>
        <strain evidence="21 22">IBRC-M 10780</strain>
    </source>
</reference>
<comment type="similarity">
    <text evidence="1">In the C-terminal section; belongs to the transpeptidase family.</text>
</comment>
<dbReference type="GO" id="GO:0071555">
    <property type="term" value="P:cell wall organization"/>
    <property type="evidence" value="ECO:0007669"/>
    <property type="project" value="UniProtKB-KW"/>
</dbReference>
<keyword evidence="8 18" id="KW-0812">Transmembrane</keyword>
<comment type="catalytic activity">
    <reaction evidence="16">
        <text>Preferential cleavage: (Ac)2-L-Lys-D-Ala-|-D-Ala. Also transpeptidation of peptidyl-alanyl moieties that are N-acyl substituents of D-alanine.</text>
        <dbReference type="EC" id="3.4.16.4"/>
    </reaction>
</comment>
<dbReference type="GO" id="GO:0009252">
    <property type="term" value="P:peptidoglycan biosynthetic process"/>
    <property type="evidence" value="ECO:0007669"/>
    <property type="project" value="UniProtKB-KW"/>
</dbReference>
<keyword evidence="3" id="KW-1003">Cell membrane</keyword>
<evidence type="ECO:0000313" key="21">
    <source>
        <dbReference type="EMBL" id="SES70077.1"/>
    </source>
</evidence>
<evidence type="ECO:0000259" key="19">
    <source>
        <dbReference type="Pfam" id="PF00905"/>
    </source>
</evidence>
<evidence type="ECO:0000256" key="14">
    <source>
        <dbReference type="ARBA" id="ARBA00023268"/>
    </source>
</evidence>
<evidence type="ECO:0000256" key="5">
    <source>
        <dbReference type="ARBA" id="ARBA00022670"/>
    </source>
</evidence>
<dbReference type="SUPFAM" id="SSF53955">
    <property type="entry name" value="Lysozyme-like"/>
    <property type="match status" value="1"/>
</dbReference>
<sequence>MAKIWKEKINTIPLFIRIPIIICTSILLLGMIGYAFILYGGRLVVNEENLVLNAATTIETKDGEVIGTLYRENRHLVDIESLPDHVLDAFIAIEDKRYKDHAGVDFRSVMRAVYKDVVAMQKVEGASTITQQVAKNLFLYNDKTWMRKTKEVMASIYLERNFSKSRILELYINSIYFGQGAYGIEAASQLYFSKPSSDLSISEGALLAGMVKAPNSYSPIHHPEKATKRRNVVLEAMEDAKLLDTKQRLHEQGKTLGLSSEEREDKPWVDSYLDLVMKEAVENQQLSINELKRGGYRIIVNMDEKAQKIAYNQFQNGDYFPGNTNGVEGAYVMMKHDTGEIITAIGGREYTLGDLNRVSVKRQPGSTFKPIAVYGPAMMQENFKAYSLIPDQLMDHNGYQAKNVDGNYDGMVSIYDAIVRSKNTSAVWLLDQIGISYAKNYLERMGISITDDGLAMALGGLREGITPKEIIEAYSAFGNSGKTVQPTTINRIYSQDNELLYQMETVEREVFSPQVAWDMTEILTQTVQDGTAAYGEYSKAIAGKTGTTQHPHVNGVKDAWFVGYTPEYVSALWMGYDKSDADHYLTSGSRYPTELTKKILSEIDKEKALVGEFTKPANVNDLPKPIELPQIANVRASYEFSGLSFVKGKITWDGSADERVVYRVYQDNPGVDERIGEVTGTSEYIIDHVPLFQSSRYYVVPYDPLTKLEGDHSDKVELSFQWNKKIGGL</sequence>
<keyword evidence="14" id="KW-0511">Multifunctional enzyme</keyword>
<keyword evidence="5" id="KW-0645">Protease</keyword>
<feature type="domain" description="Penicillin-binding protein transpeptidase" evidence="19">
    <location>
        <begin position="329"/>
        <end position="600"/>
    </location>
</feature>
<comment type="catalytic activity">
    <reaction evidence="17">
        <text>[GlcNAc-(1-&gt;4)-Mur2Ac(oyl-L-Ala-gamma-D-Glu-L-Lys-D-Ala-D-Ala)](n)-di-trans,octa-cis-undecaprenyl diphosphate + beta-D-GlcNAc-(1-&gt;4)-Mur2Ac(oyl-L-Ala-gamma-D-Glu-L-Lys-D-Ala-D-Ala)-di-trans,octa-cis-undecaprenyl diphosphate = [GlcNAc-(1-&gt;4)-Mur2Ac(oyl-L-Ala-gamma-D-Glu-L-Lys-D-Ala-D-Ala)](n+1)-di-trans,octa-cis-undecaprenyl diphosphate + di-trans,octa-cis-undecaprenyl diphosphate + H(+)</text>
        <dbReference type="Rhea" id="RHEA:23708"/>
        <dbReference type="Rhea" id="RHEA-COMP:9602"/>
        <dbReference type="Rhea" id="RHEA-COMP:9603"/>
        <dbReference type="ChEBI" id="CHEBI:15378"/>
        <dbReference type="ChEBI" id="CHEBI:58405"/>
        <dbReference type="ChEBI" id="CHEBI:60033"/>
        <dbReference type="ChEBI" id="CHEBI:78435"/>
        <dbReference type="EC" id="2.4.99.28"/>
    </reaction>
</comment>
<keyword evidence="7" id="KW-0808">Transferase</keyword>
<dbReference type="SUPFAM" id="SSF56601">
    <property type="entry name" value="beta-lactamase/transpeptidase-like"/>
    <property type="match status" value="1"/>
</dbReference>
<dbReference type="PANTHER" id="PTHR32282:SF32">
    <property type="entry name" value="PENICILLIN-BINDING PROTEIN 2A"/>
    <property type="match status" value="1"/>
</dbReference>